<proteinExistence type="predicted"/>
<name>A0ABX6QJI5_9HYPH</name>
<feature type="signal peptide" evidence="2">
    <location>
        <begin position="1"/>
        <end position="19"/>
    </location>
</feature>
<keyword evidence="4" id="KW-1185">Reference proteome</keyword>
<protein>
    <recommendedName>
        <fullName evidence="5">PepSY domain-containing protein</fullName>
    </recommendedName>
</protein>
<feature type="compositionally biased region" description="Polar residues" evidence="1">
    <location>
        <begin position="21"/>
        <end position="43"/>
    </location>
</feature>
<reference evidence="3 4" key="1">
    <citation type="submission" date="2020-06" db="EMBL/GenBank/DDBJ databases">
        <title>Genome sequence of Rhizobium sp strain ADMK78.</title>
        <authorList>
            <person name="Rahi P."/>
        </authorList>
    </citation>
    <scope>NUCLEOTIDE SEQUENCE [LARGE SCALE GENOMIC DNA]</scope>
    <source>
        <strain evidence="3 4">ADMK78</strain>
    </source>
</reference>
<dbReference type="Proteomes" id="UP000308530">
    <property type="component" value="Chromosome"/>
</dbReference>
<feature type="chain" id="PRO_5047230952" description="PepSY domain-containing protein" evidence="2">
    <location>
        <begin position="20"/>
        <end position="120"/>
    </location>
</feature>
<dbReference type="RefSeq" id="WP_138288533.1">
    <property type="nucleotide sequence ID" value="NZ_CP058350.1"/>
</dbReference>
<evidence type="ECO:0000313" key="3">
    <source>
        <dbReference type="EMBL" id="QLF68447.1"/>
    </source>
</evidence>
<evidence type="ECO:0000256" key="2">
    <source>
        <dbReference type="SAM" id="SignalP"/>
    </source>
</evidence>
<dbReference type="EMBL" id="CP058350">
    <property type="protein sequence ID" value="QLF68447.1"/>
    <property type="molecule type" value="Genomic_DNA"/>
</dbReference>
<gene>
    <name evidence="3" type="ORF">FE840_002160</name>
</gene>
<evidence type="ECO:0000313" key="4">
    <source>
        <dbReference type="Proteomes" id="UP000308530"/>
    </source>
</evidence>
<sequence>MKIAALTFAVSLLAVPALAQTSDTSTGSANTGTDSAATTSQTGVGPMDQQKLRDQLSQAGFSNVQILDASYLVQAQTQDGNQVLMVIDPPMRGAMGSTSTNNGGASQDATSGETKTGSDQ</sequence>
<feature type="region of interest" description="Disordered" evidence="1">
    <location>
        <begin position="90"/>
        <end position="120"/>
    </location>
</feature>
<feature type="region of interest" description="Disordered" evidence="1">
    <location>
        <begin position="21"/>
        <end position="51"/>
    </location>
</feature>
<organism evidence="3 4">
    <name type="scientific">Peteryoungia desertarenae</name>
    <dbReference type="NCBI Taxonomy" id="1813451"/>
    <lineage>
        <taxon>Bacteria</taxon>
        <taxon>Pseudomonadati</taxon>
        <taxon>Pseudomonadota</taxon>
        <taxon>Alphaproteobacteria</taxon>
        <taxon>Hyphomicrobiales</taxon>
        <taxon>Rhizobiaceae</taxon>
        <taxon>Peteryoungia</taxon>
    </lineage>
</organism>
<keyword evidence="2" id="KW-0732">Signal</keyword>
<evidence type="ECO:0008006" key="5">
    <source>
        <dbReference type="Google" id="ProtNLM"/>
    </source>
</evidence>
<feature type="compositionally biased region" description="Polar residues" evidence="1">
    <location>
        <begin position="96"/>
        <end position="120"/>
    </location>
</feature>
<accession>A0ABX6QJI5</accession>
<evidence type="ECO:0000256" key="1">
    <source>
        <dbReference type="SAM" id="MobiDB-lite"/>
    </source>
</evidence>